<sequence length="95" mass="10211">MGIASIGDPQLFPTAWSVGSVQVQVDLRLALSVGRAAWKRDREQLKGAGRWMRKSDHEPAVNSIYIYLRTGAAQQIPANAQSNASPRSSASASTT</sequence>
<reference evidence="1" key="1">
    <citation type="submission" date="2021-07" db="EMBL/GenBank/DDBJ databases">
        <authorList>
            <person name="Durling M."/>
        </authorList>
    </citation>
    <scope>NUCLEOTIDE SEQUENCE</scope>
</reference>
<dbReference type="AlphaFoldDB" id="A0A9N9QBU5"/>
<proteinExistence type="predicted"/>
<gene>
    <name evidence="1" type="ORF">HYALB_00013756</name>
</gene>
<keyword evidence="2" id="KW-1185">Reference proteome</keyword>
<name>A0A9N9QBU5_9HELO</name>
<organism evidence="1 2">
    <name type="scientific">Hymenoscyphus albidus</name>
    <dbReference type="NCBI Taxonomy" id="595503"/>
    <lineage>
        <taxon>Eukaryota</taxon>
        <taxon>Fungi</taxon>
        <taxon>Dikarya</taxon>
        <taxon>Ascomycota</taxon>
        <taxon>Pezizomycotina</taxon>
        <taxon>Leotiomycetes</taxon>
        <taxon>Helotiales</taxon>
        <taxon>Helotiaceae</taxon>
        <taxon>Hymenoscyphus</taxon>
    </lineage>
</organism>
<comment type="caution">
    <text evidence="1">The sequence shown here is derived from an EMBL/GenBank/DDBJ whole genome shotgun (WGS) entry which is preliminary data.</text>
</comment>
<accession>A0A9N9QBU5</accession>
<evidence type="ECO:0000313" key="2">
    <source>
        <dbReference type="Proteomes" id="UP000701801"/>
    </source>
</evidence>
<dbReference type="Proteomes" id="UP000701801">
    <property type="component" value="Unassembled WGS sequence"/>
</dbReference>
<evidence type="ECO:0000313" key="1">
    <source>
        <dbReference type="EMBL" id="CAG8981827.1"/>
    </source>
</evidence>
<dbReference type="EMBL" id="CAJVRM010000521">
    <property type="protein sequence ID" value="CAG8981827.1"/>
    <property type="molecule type" value="Genomic_DNA"/>
</dbReference>
<protein>
    <submittedName>
        <fullName evidence="1">Uncharacterized protein</fullName>
    </submittedName>
</protein>